<comment type="pathway">
    <text evidence="11">Cell wall biogenesis; peptidoglycan biosynthesis.</text>
</comment>
<comment type="subcellular location">
    <subcellularLocation>
        <location evidence="11">Cell inner membrane</location>
        <topology evidence="11">Single-pass membrane protein</topology>
    </subcellularLocation>
</comment>
<evidence type="ECO:0000256" key="12">
    <source>
        <dbReference type="SAM" id="MobiDB-lite"/>
    </source>
</evidence>
<proteinExistence type="inferred from homology"/>
<evidence type="ECO:0000256" key="7">
    <source>
        <dbReference type="ARBA" id="ARBA00022984"/>
    </source>
</evidence>
<gene>
    <name evidence="11" type="primary">mtgA</name>
    <name evidence="14" type="ORF">SAMN02745172_01477</name>
</gene>
<dbReference type="PANTHER" id="PTHR30400:SF0">
    <property type="entry name" value="BIOSYNTHETIC PEPTIDOGLYCAN TRANSGLYCOSYLASE"/>
    <property type="match status" value="1"/>
</dbReference>
<dbReference type="SUPFAM" id="SSF53955">
    <property type="entry name" value="Lysozyme-like"/>
    <property type="match status" value="1"/>
</dbReference>
<comment type="function">
    <text evidence="11">Peptidoglycan polymerase that catalyzes glycan chain elongation from lipid-linked precursors.</text>
</comment>
<keyword evidence="7 11" id="KW-0573">Peptidoglycan synthesis</keyword>
<keyword evidence="10 11" id="KW-0961">Cell wall biogenesis/degradation</keyword>
<feature type="transmembrane region" description="Helical" evidence="11">
    <location>
        <begin position="60"/>
        <end position="81"/>
    </location>
</feature>
<dbReference type="HAMAP" id="MF_00766">
    <property type="entry name" value="PGT_MtgA"/>
    <property type="match status" value="1"/>
</dbReference>
<comment type="similarity">
    <text evidence="11">Belongs to the glycosyltransferase 51 family.</text>
</comment>
<dbReference type="UniPathway" id="UPA00219"/>
<dbReference type="PANTHER" id="PTHR30400">
    <property type="entry name" value="MONOFUNCTIONAL BIOSYNTHETIC PEPTIDOGLYCAN TRANSGLYCOSYLASE"/>
    <property type="match status" value="1"/>
</dbReference>
<feature type="region of interest" description="Disordered" evidence="12">
    <location>
        <begin position="1"/>
        <end position="38"/>
    </location>
</feature>
<dbReference type="GO" id="GO:0071555">
    <property type="term" value="P:cell wall organization"/>
    <property type="evidence" value="ECO:0007669"/>
    <property type="project" value="UniProtKB-KW"/>
</dbReference>
<reference evidence="14 15" key="1">
    <citation type="submission" date="2016-12" db="EMBL/GenBank/DDBJ databases">
        <authorList>
            <person name="Song W.-J."/>
            <person name="Kurnit D.M."/>
        </authorList>
    </citation>
    <scope>NUCLEOTIDE SEQUENCE [LARGE SCALE GENOMIC DNA]</scope>
    <source>
        <strain evidence="14 15">DSM 19599</strain>
    </source>
</reference>
<accession>A0A1M7ZFB6</accession>
<dbReference type="InterPro" id="IPR023346">
    <property type="entry name" value="Lysozyme-like_dom_sf"/>
</dbReference>
<keyword evidence="15" id="KW-1185">Reference proteome</keyword>
<evidence type="ECO:0000256" key="10">
    <source>
        <dbReference type="ARBA" id="ARBA00023316"/>
    </source>
</evidence>
<dbReference type="GO" id="GO:0008955">
    <property type="term" value="F:peptidoglycan glycosyltransferase activity"/>
    <property type="evidence" value="ECO:0007669"/>
    <property type="project" value="UniProtKB-UniRule"/>
</dbReference>
<dbReference type="EC" id="2.4.99.28" evidence="11"/>
<dbReference type="GO" id="GO:0005886">
    <property type="term" value="C:plasma membrane"/>
    <property type="evidence" value="ECO:0007669"/>
    <property type="project" value="UniProtKB-SubCell"/>
</dbReference>
<dbReference type="InterPro" id="IPR036950">
    <property type="entry name" value="PBP_transglycosylase"/>
</dbReference>
<dbReference type="Proteomes" id="UP000186406">
    <property type="component" value="Unassembled WGS sequence"/>
</dbReference>
<keyword evidence="8 11" id="KW-1133">Transmembrane helix</keyword>
<evidence type="ECO:0000256" key="9">
    <source>
        <dbReference type="ARBA" id="ARBA00023136"/>
    </source>
</evidence>
<sequence>MTAGWGAGEDAGPPAGDHRTAEAAVPPGRDAAAEPGEAAGVVPAAVPSRSGRRRVWAMRALKALGVVVLAPFVLTLVYWVVPPVSTLMLARWVTFQPVTRDWVSFDEIAPAAVRAVVVSEDARLCLHYGVDTVEFDKVVDAYMDGRRTRGASTIPMQVAKNLFLWPGRDVIRKGLEIPLALWIDLVLPKRRIVEIYMNIAEWGPDGEFGIQAGAERAFGKDAAKLTARQGALMAAVLPNPIRRDAGKPSRTVSSRAATVASLAARSGGTLGCLFPDG</sequence>
<keyword evidence="6 11" id="KW-0133">Cell shape</keyword>
<dbReference type="Pfam" id="PF00912">
    <property type="entry name" value="Transgly"/>
    <property type="match status" value="1"/>
</dbReference>
<comment type="catalytic activity">
    <reaction evidence="11">
        <text>[GlcNAc-(1-&gt;4)-Mur2Ac(oyl-L-Ala-gamma-D-Glu-L-Lys-D-Ala-D-Ala)](n)-di-trans,octa-cis-undecaprenyl diphosphate + beta-D-GlcNAc-(1-&gt;4)-Mur2Ac(oyl-L-Ala-gamma-D-Glu-L-Lys-D-Ala-D-Ala)-di-trans,octa-cis-undecaprenyl diphosphate = [GlcNAc-(1-&gt;4)-Mur2Ac(oyl-L-Ala-gamma-D-Glu-L-Lys-D-Ala-D-Ala)](n+1)-di-trans,octa-cis-undecaprenyl diphosphate + di-trans,octa-cis-undecaprenyl diphosphate + H(+)</text>
        <dbReference type="Rhea" id="RHEA:23708"/>
        <dbReference type="Rhea" id="RHEA-COMP:9602"/>
        <dbReference type="Rhea" id="RHEA-COMP:9603"/>
        <dbReference type="ChEBI" id="CHEBI:15378"/>
        <dbReference type="ChEBI" id="CHEBI:58405"/>
        <dbReference type="ChEBI" id="CHEBI:60033"/>
        <dbReference type="ChEBI" id="CHEBI:78435"/>
        <dbReference type="EC" id="2.4.99.28"/>
    </reaction>
</comment>
<evidence type="ECO:0000256" key="11">
    <source>
        <dbReference type="HAMAP-Rule" id="MF_00766"/>
    </source>
</evidence>
<keyword evidence="5 11" id="KW-0812">Transmembrane</keyword>
<dbReference type="GO" id="GO:0009252">
    <property type="term" value="P:peptidoglycan biosynthetic process"/>
    <property type="evidence" value="ECO:0007669"/>
    <property type="project" value="UniProtKB-UniRule"/>
</dbReference>
<dbReference type="EMBL" id="FRXO01000002">
    <property type="protein sequence ID" value="SHO63611.1"/>
    <property type="molecule type" value="Genomic_DNA"/>
</dbReference>
<keyword evidence="2 11" id="KW-0997">Cell inner membrane</keyword>
<dbReference type="InterPro" id="IPR011812">
    <property type="entry name" value="Pep_trsgly"/>
</dbReference>
<evidence type="ECO:0000256" key="8">
    <source>
        <dbReference type="ARBA" id="ARBA00022989"/>
    </source>
</evidence>
<dbReference type="GO" id="GO:0008360">
    <property type="term" value="P:regulation of cell shape"/>
    <property type="evidence" value="ECO:0007669"/>
    <property type="project" value="UniProtKB-KW"/>
</dbReference>
<name>A0A1M7ZFB6_9HYPH</name>
<evidence type="ECO:0000256" key="2">
    <source>
        <dbReference type="ARBA" id="ARBA00022519"/>
    </source>
</evidence>
<dbReference type="GO" id="GO:0009274">
    <property type="term" value="C:peptidoglycan-based cell wall"/>
    <property type="evidence" value="ECO:0007669"/>
    <property type="project" value="InterPro"/>
</dbReference>
<evidence type="ECO:0000256" key="4">
    <source>
        <dbReference type="ARBA" id="ARBA00022679"/>
    </source>
</evidence>
<evidence type="ECO:0000259" key="13">
    <source>
        <dbReference type="Pfam" id="PF00912"/>
    </source>
</evidence>
<evidence type="ECO:0000256" key="5">
    <source>
        <dbReference type="ARBA" id="ARBA00022692"/>
    </source>
</evidence>
<dbReference type="AlphaFoldDB" id="A0A1M7ZFB6"/>
<dbReference type="GO" id="GO:0016763">
    <property type="term" value="F:pentosyltransferase activity"/>
    <property type="evidence" value="ECO:0007669"/>
    <property type="project" value="InterPro"/>
</dbReference>
<dbReference type="Gene3D" id="1.10.3810.10">
    <property type="entry name" value="Biosynthetic peptidoglycan transglycosylase-like"/>
    <property type="match status" value="1"/>
</dbReference>
<evidence type="ECO:0000256" key="6">
    <source>
        <dbReference type="ARBA" id="ARBA00022960"/>
    </source>
</evidence>
<evidence type="ECO:0000313" key="15">
    <source>
        <dbReference type="Proteomes" id="UP000186406"/>
    </source>
</evidence>
<organism evidence="14 15">
    <name type="scientific">Pseudoxanthobacter soli DSM 19599</name>
    <dbReference type="NCBI Taxonomy" id="1123029"/>
    <lineage>
        <taxon>Bacteria</taxon>
        <taxon>Pseudomonadati</taxon>
        <taxon>Pseudomonadota</taxon>
        <taxon>Alphaproteobacteria</taxon>
        <taxon>Hyphomicrobiales</taxon>
        <taxon>Segnochrobactraceae</taxon>
        <taxon>Pseudoxanthobacter</taxon>
    </lineage>
</organism>
<keyword evidence="4 11" id="KW-0808">Transferase</keyword>
<protein>
    <recommendedName>
        <fullName evidence="11">Biosynthetic peptidoglycan transglycosylase</fullName>
        <ecNumber evidence="11">2.4.99.28</ecNumber>
    </recommendedName>
    <alternativeName>
        <fullName evidence="11">Glycan polymerase</fullName>
    </alternativeName>
    <alternativeName>
        <fullName evidence="11">Peptidoglycan glycosyltransferase MtgA</fullName>
        <shortName evidence="11">PGT</shortName>
    </alternativeName>
</protein>
<evidence type="ECO:0000256" key="1">
    <source>
        <dbReference type="ARBA" id="ARBA00022475"/>
    </source>
</evidence>
<keyword evidence="3 11" id="KW-0328">Glycosyltransferase</keyword>
<feature type="domain" description="Glycosyl transferase family 51" evidence="13">
    <location>
        <begin position="96"/>
        <end position="260"/>
    </location>
</feature>
<keyword evidence="9 11" id="KW-0472">Membrane</keyword>
<dbReference type="InterPro" id="IPR001264">
    <property type="entry name" value="Glyco_trans_51"/>
</dbReference>
<keyword evidence="1 11" id="KW-1003">Cell membrane</keyword>
<evidence type="ECO:0000313" key="14">
    <source>
        <dbReference type="EMBL" id="SHO63611.1"/>
    </source>
</evidence>
<evidence type="ECO:0000256" key="3">
    <source>
        <dbReference type="ARBA" id="ARBA00022676"/>
    </source>
</evidence>
<dbReference type="STRING" id="1123029.SAMN02745172_01477"/>